<dbReference type="SUPFAM" id="SSF100950">
    <property type="entry name" value="NagB/RpiA/CoA transferase-like"/>
    <property type="match status" value="1"/>
</dbReference>
<dbReference type="Pfam" id="PF01182">
    <property type="entry name" value="Glucosamine_iso"/>
    <property type="match status" value="1"/>
</dbReference>
<evidence type="ECO:0000256" key="1">
    <source>
        <dbReference type="ARBA" id="ARBA00022801"/>
    </source>
</evidence>
<dbReference type="Gene3D" id="3.40.50.1360">
    <property type="match status" value="1"/>
</dbReference>
<dbReference type="GO" id="GO:0005975">
    <property type="term" value="P:carbohydrate metabolic process"/>
    <property type="evidence" value="ECO:0007669"/>
    <property type="project" value="InterPro"/>
</dbReference>
<evidence type="ECO:0000313" key="4">
    <source>
        <dbReference type="Proteomes" id="UP000000493"/>
    </source>
</evidence>
<dbReference type="EC" id="3.5.99.6" evidence="3"/>
<dbReference type="InterPro" id="IPR018321">
    <property type="entry name" value="Glucosamine6P_isomerase_CS"/>
</dbReference>
<feature type="domain" description="Glucosamine/galactosamine-6-phosphate isomerase" evidence="2">
    <location>
        <begin position="12"/>
        <end position="225"/>
    </location>
</feature>
<reference evidence="3 4" key="2">
    <citation type="journal article" date="2012" name="Stand. Genomic Sci.">
        <title>Complete genome sequence of the aquatic bacterium Runella slithyformis type strain (LSU 4(T)).</title>
        <authorList>
            <person name="Copeland A."/>
            <person name="Zhang X."/>
            <person name="Misra M."/>
            <person name="Lapidus A."/>
            <person name="Nolan M."/>
            <person name="Lucas S."/>
            <person name="Deshpande S."/>
            <person name="Cheng J.F."/>
            <person name="Tapia R."/>
            <person name="Goodwin L.A."/>
            <person name="Pitluck S."/>
            <person name="Liolios K."/>
            <person name="Pagani I."/>
            <person name="Ivanova N."/>
            <person name="Mikhailova N."/>
            <person name="Pati A."/>
            <person name="Chen A."/>
            <person name="Palaniappan K."/>
            <person name="Land M."/>
            <person name="Hauser L."/>
            <person name="Pan C."/>
            <person name="Jeffries C.D."/>
            <person name="Detter J.C."/>
            <person name="Brambilla E.M."/>
            <person name="Rohde M."/>
            <person name="Djao O.D."/>
            <person name="Goker M."/>
            <person name="Sikorski J."/>
            <person name="Tindall B.J."/>
            <person name="Woyke T."/>
            <person name="Bristow J."/>
            <person name="Eisen J.A."/>
            <person name="Markowitz V."/>
            <person name="Hugenholtz P."/>
            <person name="Kyrpides N.C."/>
            <person name="Klenk H.P."/>
            <person name="Mavromatis K."/>
        </authorList>
    </citation>
    <scope>NUCLEOTIDE SEQUENCE [LARGE SCALE GENOMIC DNA]</scope>
    <source>
        <strain evidence="4">ATCC 29530 / DSM 19594 / LMG 11500 / NCIMB 11436 / LSU 4</strain>
    </source>
</reference>
<proteinExistence type="predicted"/>
<name>A0A7U3ZND2_RUNSL</name>
<dbReference type="Proteomes" id="UP000000493">
    <property type="component" value="Chromosome"/>
</dbReference>
<keyword evidence="4" id="KW-1185">Reference proteome</keyword>
<dbReference type="EMBL" id="CP002859">
    <property type="protein sequence ID" value="AEI50386.1"/>
    <property type="molecule type" value="Genomic_DNA"/>
</dbReference>
<dbReference type="GO" id="GO:0005737">
    <property type="term" value="C:cytoplasm"/>
    <property type="evidence" value="ECO:0007669"/>
    <property type="project" value="TreeGrafter"/>
</dbReference>
<protein>
    <submittedName>
        <fullName evidence="3">Glucosamine-6-phosphate deaminase</fullName>
        <ecNumber evidence="3">3.5.99.6</ecNumber>
    </submittedName>
</protein>
<keyword evidence="1 3" id="KW-0378">Hydrolase</keyword>
<accession>A0A7U3ZND2</accession>
<dbReference type="InterPro" id="IPR004547">
    <property type="entry name" value="Glucosamine6P_isomerase"/>
</dbReference>
<organism evidence="3 4">
    <name type="scientific">Runella slithyformis (strain ATCC 29530 / DSM 19594 / LMG 11500 / NCIMB 11436 / LSU 4)</name>
    <dbReference type="NCBI Taxonomy" id="761193"/>
    <lineage>
        <taxon>Bacteria</taxon>
        <taxon>Pseudomonadati</taxon>
        <taxon>Bacteroidota</taxon>
        <taxon>Cytophagia</taxon>
        <taxon>Cytophagales</taxon>
        <taxon>Spirosomataceae</taxon>
        <taxon>Runella</taxon>
    </lineage>
</organism>
<dbReference type="PANTHER" id="PTHR11280">
    <property type="entry name" value="GLUCOSAMINE-6-PHOSPHATE ISOMERASE"/>
    <property type="match status" value="1"/>
</dbReference>
<dbReference type="InterPro" id="IPR037171">
    <property type="entry name" value="NagB/RpiA_transferase-like"/>
</dbReference>
<evidence type="ECO:0000259" key="2">
    <source>
        <dbReference type="Pfam" id="PF01182"/>
    </source>
</evidence>
<evidence type="ECO:0000313" key="3">
    <source>
        <dbReference type="EMBL" id="AEI50386.1"/>
    </source>
</evidence>
<dbReference type="GO" id="GO:0006043">
    <property type="term" value="P:glucosamine catabolic process"/>
    <property type="evidence" value="ECO:0007669"/>
    <property type="project" value="TreeGrafter"/>
</dbReference>
<dbReference type="KEGG" id="rsi:Runsl_4033"/>
<dbReference type="InterPro" id="IPR006148">
    <property type="entry name" value="Glc/Gal-6P_isomerase"/>
</dbReference>
<dbReference type="GO" id="GO:0019262">
    <property type="term" value="P:N-acetylneuraminate catabolic process"/>
    <property type="evidence" value="ECO:0007669"/>
    <property type="project" value="TreeGrafter"/>
</dbReference>
<dbReference type="PANTHER" id="PTHR11280:SF5">
    <property type="entry name" value="GLUCOSAMINE-6-PHOSPHATE ISOMERASE"/>
    <property type="match status" value="1"/>
</dbReference>
<dbReference type="GO" id="GO:0004342">
    <property type="term" value="F:glucosamine-6-phosphate deaminase activity"/>
    <property type="evidence" value="ECO:0007669"/>
    <property type="project" value="UniProtKB-EC"/>
</dbReference>
<reference evidence="4" key="1">
    <citation type="submission" date="2011-06" db="EMBL/GenBank/DDBJ databases">
        <title>The complete genome of chromosome of Runella slithyformis DSM 19594.</title>
        <authorList>
            <consortium name="US DOE Joint Genome Institute (JGI-PGF)"/>
            <person name="Lucas S."/>
            <person name="Han J."/>
            <person name="Lapidus A."/>
            <person name="Bruce D."/>
            <person name="Goodwin L."/>
            <person name="Pitluck S."/>
            <person name="Peters L."/>
            <person name="Kyrpides N."/>
            <person name="Mavromatis K."/>
            <person name="Ivanova N."/>
            <person name="Ovchinnikova G."/>
            <person name="Zhang X."/>
            <person name="Misra M."/>
            <person name="Detter J.C."/>
            <person name="Tapia R."/>
            <person name="Han C."/>
            <person name="Land M."/>
            <person name="Hauser L."/>
            <person name="Markowitz V."/>
            <person name="Cheng J.-F."/>
            <person name="Hugenholtz P."/>
            <person name="Woyke T."/>
            <person name="Wu D."/>
            <person name="Tindall B."/>
            <person name="Faehrich R."/>
            <person name="Brambilla E."/>
            <person name="Klenk H.-P."/>
            <person name="Eisen J.A."/>
        </authorList>
    </citation>
    <scope>NUCLEOTIDE SEQUENCE [LARGE SCALE GENOMIC DNA]</scope>
    <source>
        <strain evidence="4">ATCC 29530 / DSM 19594 / LMG 11500 / NCIMB 11436 / LSU 4</strain>
    </source>
</reference>
<dbReference type="RefSeq" id="WP_013929684.1">
    <property type="nucleotide sequence ID" value="NC_015703.1"/>
</dbReference>
<dbReference type="AlphaFoldDB" id="A0A7U3ZND2"/>
<gene>
    <name evidence="3" type="ordered locus">Runsl_4033</name>
</gene>
<dbReference type="PROSITE" id="PS01161">
    <property type="entry name" value="GLC_GALNAC_ISOMERASE"/>
    <property type="match status" value="1"/>
</dbReference>
<dbReference type="CDD" id="cd01399">
    <property type="entry name" value="GlcN6P_deaminase"/>
    <property type="match status" value="1"/>
</dbReference>
<sequence length="237" mass="25694">MNYHVFPTYEALSTHAAMFVLAHVRHNPQATICVASGETPLLTFQKIVENAQPGDFDKVTFVALDEWVGIAPDNAGSCRSYIDGPLIKPLGITPDRVSFFDSLAPDLEAECQRVNDFIESRGGLDIIMVGIGMNGHLGLNEPGSSFDSYAHVSELEEVTASVGQKYFQSETPLTLGITVGLKHFLEARTAIVLANGPRKKDIVKRVLEEPISESLPASALKLHANGHLWVDVAADPT</sequence>
<dbReference type="GO" id="GO:0006046">
    <property type="term" value="P:N-acetylglucosamine catabolic process"/>
    <property type="evidence" value="ECO:0007669"/>
    <property type="project" value="TreeGrafter"/>
</dbReference>
<dbReference type="GO" id="GO:0042802">
    <property type="term" value="F:identical protein binding"/>
    <property type="evidence" value="ECO:0007669"/>
    <property type="project" value="TreeGrafter"/>
</dbReference>